<reference evidence="1 2" key="1">
    <citation type="submission" date="2018-06" db="EMBL/GenBank/DDBJ databases">
        <authorList>
            <consortium name="Pathogen Informatics"/>
            <person name="Doyle S."/>
        </authorList>
    </citation>
    <scope>NUCLEOTIDE SEQUENCE [LARGE SCALE GENOMIC DNA]</scope>
    <source>
        <strain evidence="1 2">NCTC11091</strain>
    </source>
</reference>
<accession>A0A378Q2B0</accession>
<dbReference type="EMBL" id="UGQA01000001">
    <property type="protein sequence ID" value="STY94940.1"/>
    <property type="molecule type" value="Genomic_DNA"/>
</dbReference>
<dbReference type="Pfam" id="PF14131">
    <property type="entry name" value="DUF4298"/>
    <property type="match status" value="1"/>
</dbReference>
<dbReference type="Proteomes" id="UP000255193">
    <property type="component" value="Unassembled WGS sequence"/>
</dbReference>
<gene>
    <name evidence="1" type="ORF">NCTC11091_00717</name>
</gene>
<name>A0A378Q2B0_9GAMM</name>
<proteinExistence type="predicted"/>
<protein>
    <recommendedName>
        <fullName evidence="3">DUF4298 domain-containing protein</fullName>
    </recommendedName>
</protein>
<evidence type="ECO:0008006" key="3">
    <source>
        <dbReference type="Google" id="ProtNLM"/>
    </source>
</evidence>
<dbReference type="InterPro" id="IPR025384">
    <property type="entry name" value="DUF4298"/>
</dbReference>
<dbReference type="AlphaFoldDB" id="A0A378Q2B0"/>
<dbReference type="RefSeq" id="WP_211269853.1">
    <property type="nucleotide sequence ID" value="NZ_CP171125.1"/>
</dbReference>
<evidence type="ECO:0000313" key="1">
    <source>
        <dbReference type="EMBL" id="STY94940.1"/>
    </source>
</evidence>
<evidence type="ECO:0000313" key="2">
    <source>
        <dbReference type="Proteomes" id="UP000255193"/>
    </source>
</evidence>
<sequence>MSPNTSPNTNEIQAMQQRLDEIQALYREWLALQPKLEQARTHWQHSVAIMQKLETFYTNGEYGQLNDAVDAGADLDLTTQGEYSVLSEDALWDALGEQDQQLWALLRFAVKHLDRFSDNDKN</sequence>
<organism evidence="1 2">
    <name type="scientific">Faucicola atlantae</name>
    <dbReference type="NCBI Taxonomy" id="34059"/>
    <lineage>
        <taxon>Bacteria</taxon>
        <taxon>Pseudomonadati</taxon>
        <taxon>Pseudomonadota</taxon>
        <taxon>Gammaproteobacteria</taxon>
        <taxon>Moraxellales</taxon>
        <taxon>Moraxellaceae</taxon>
        <taxon>Faucicola</taxon>
    </lineage>
</organism>